<dbReference type="AlphaFoldDB" id="A0AA39P5Y9"/>
<name>A0AA39P5Y9_9AGAR</name>
<dbReference type="Proteomes" id="UP001175228">
    <property type="component" value="Unassembled WGS sequence"/>
</dbReference>
<dbReference type="EMBL" id="JAUEPU010000106">
    <property type="protein sequence ID" value="KAK0477754.1"/>
    <property type="molecule type" value="Genomic_DNA"/>
</dbReference>
<protein>
    <submittedName>
        <fullName evidence="2">Uncharacterized protein</fullName>
    </submittedName>
</protein>
<evidence type="ECO:0000313" key="3">
    <source>
        <dbReference type="Proteomes" id="UP001175228"/>
    </source>
</evidence>
<sequence>MSSPIPSSPMATSDDKVEGILKDESLVPTENAFSHRLTDLVFQIFSILVVDLMHEFELGVWKALLSHLIRILNVLGPSKLQEFNERFCQVPSFGRSTIRSFSHNVSEMKKLAACDFKDILQCCIPCVEGLLPSPHDETVADLLYLSTYWHALTKLRMHTDSSLAEFRLVTTGFTNALCHFTDVTCQAFDTVETDAEYAKRKRNEAQRQQKAGLTSVGTSTKCLDQRMSVGMNAHNDGSGKKKRQFNLSTSKAHAIADYPDQIKKFGTTDSYSMQIGELEHRIVKKQHGQTNKNKATKQLVKLDMVELVHDKMFTELQQTLSEDLKEASGADDTEDHTKPYYLLNWMQENKNDPAFKDFVRQLQCHLLSRLQGGHRTGDEPDFSNTELNSIQFHRNCIYSHATATFNYMTYDIWWDQDTINVRKHGERHDIMVLSNKDTSDEDGNPAHPFWWSFFSSSGSSRDLLSPSKMRDSFVEGDWINYYINRFVDRDMMMCYLGLGVGHLNPPNFPTETEQLRPDVLRENNDETWVTADTEDESESDEDSDSDRGSEIGSADELSDDEWDEYEY</sequence>
<gene>
    <name evidence="2" type="ORF">EDD18DRAFT_1114549</name>
</gene>
<feature type="compositionally biased region" description="Acidic residues" evidence="1">
    <location>
        <begin position="532"/>
        <end position="544"/>
    </location>
</feature>
<reference evidence="2" key="1">
    <citation type="submission" date="2023-06" db="EMBL/GenBank/DDBJ databases">
        <authorList>
            <consortium name="Lawrence Berkeley National Laboratory"/>
            <person name="Ahrendt S."/>
            <person name="Sahu N."/>
            <person name="Indic B."/>
            <person name="Wong-Bajracharya J."/>
            <person name="Merenyi Z."/>
            <person name="Ke H.-M."/>
            <person name="Monk M."/>
            <person name="Kocsube S."/>
            <person name="Drula E."/>
            <person name="Lipzen A."/>
            <person name="Balint B."/>
            <person name="Henrissat B."/>
            <person name="Andreopoulos B."/>
            <person name="Martin F.M."/>
            <person name="Harder C.B."/>
            <person name="Rigling D."/>
            <person name="Ford K.L."/>
            <person name="Foster G.D."/>
            <person name="Pangilinan J."/>
            <person name="Papanicolaou A."/>
            <person name="Barry K."/>
            <person name="LaButti K."/>
            <person name="Viragh M."/>
            <person name="Koriabine M."/>
            <person name="Yan M."/>
            <person name="Riley R."/>
            <person name="Champramary S."/>
            <person name="Plett K.L."/>
            <person name="Tsai I.J."/>
            <person name="Slot J."/>
            <person name="Sipos G."/>
            <person name="Plett J."/>
            <person name="Nagy L.G."/>
            <person name="Grigoriev I.V."/>
        </authorList>
    </citation>
    <scope>NUCLEOTIDE SEQUENCE</scope>
    <source>
        <strain evidence="2">HWK02</strain>
    </source>
</reference>
<organism evidence="2 3">
    <name type="scientific">Armillaria luteobubalina</name>
    <dbReference type="NCBI Taxonomy" id="153913"/>
    <lineage>
        <taxon>Eukaryota</taxon>
        <taxon>Fungi</taxon>
        <taxon>Dikarya</taxon>
        <taxon>Basidiomycota</taxon>
        <taxon>Agaricomycotina</taxon>
        <taxon>Agaricomycetes</taxon>
        <taxon>Agaricomycetidae</taxon>
        <taxon>Agaricales</taxon>
        <taxon>Marasmiineae</taxon>
        <taxon>Physalacriaceae</taxon>
        <taxon>Armillaria</taxon>
    </lineage>
</organism>
<evidence type="ECO:0000313" key="2">
    <source>
        <dbReference type="EMBL" id="KAK0477754.1"/>
    </source>
</evidence>
<accession>A0AA39P5Y9</accession>
<feature type="region of interest" description="Disordered" evidence="1">
    <location>
        <begin position="521"/>
        <end position="567"/>
    </location>
</feature>
<comment type="caution">
    <text evidence="2">The sequence shown here is derived from an EMBL/GenBank/DDBJ whole genome shotgun (WGS) entry which is preliminary data.</text>
</comment>
<proteinExistence type="predicted"/>
<evidence type="ECO:0000256" key="1">
    <source>
        <dbReference type="SAM" id="MobiDB-lite"/>
    </source>
</evidence>
<keyword evidence="3" id="KW-1185">Reference proteome</keyword>
<feature type="compositionally biased region" description="Acidic residues" evidence="1">
    <location>
        <begin position="556"/>
        <end position="567"/>
    </location>
</feature>